<dbReference type="AlphaFoldDB" id="M7ZXX9"/>
<organism evidence="1">
    <name type="scientific">Triticum urartu</name>
    <name type="common">Red wild einkorn</name>
    <name type="synonym">Crithodium urartu</name>
    <dbReference type="NCBI Taxonomy" id="4572"/>
    <lineage>
        <taxon>Eukaryota</taxon>
        <taxon>Viridiplantae</taxon>
        <taxon>Streptophyta</taxon>
        <taxon>Embryophyta</taxon>
        <taxon>Tracheophyta</taxon>
        <taxon>Spermatophyta</taxon>
        <taxon>Magnoliopsida</taxon>
        <taxon>Liliopsida</taxon>
        <taxon>Poales</taxon>
        <taxon>Poaceae</taxon>
        <taxon>BOP clade</taxon>
        <taxon>Pooideae</taxon>
        <taxon>Triticodae</taxon>
        <taxon>Triticeae</taxon>
        <taxon>Triticinae</taxon>
        <taxon>Triticum</taxon>
    </lineage>
</organism>
<proteinExistence type="predicted"/>
<accession>M7ZXX9</accession>
<protein>
    <submittedName>
        <fullName evidence="1">Uncharacterized protein</fullName>
    </submittedName>
</protein>
<gene>
    <name evidence="1" type="ORF">TRIUR3_21786</name>
</gene>
<dbReference type="eggNOG" id="ENOG502T2S5">
    <property type="taxonomic scope" value="Eukaryota"/>
</dbReference>
<sequence length="166" mass="18127">MAILTMVTTNRVAIKLRRRNTNATTIPTWNSSTKALGYTPAVCITRAVPNPTSMLNIGPAKQPAMAIVGWPFLASATSATRSPTEFPHAKTVMPSIAGGRSIITPIAARQFRSSPAMVEIQKTLITNDMRVLAMLSVSGDSFSKRKWDRAKQKLTRSTTDQRGKRI</sequence>
<evidence type="ECO:0000313" key="1">
    <source>
        <dbReference type="EMBL" id="EMS64927.1"/>
    </source>
</evidence>
<dbReference type="OMA" id="CITRAVP"/>
<name>M7ZXX9_TRIUA</name>
<reference evidence="1" key="1">
    <citation type="journal article" date="2013" name="Nature">
        <title>Draft genome of the wheat A-genome progenitor Triticum urartu.</title>
        <authorList>
            <person name="Ling H.Q."/>
            <person name="Zhao S."/>
            <person name="Liu D."/>
            <person name="Wang J."/>
            <person name="Sun H."/>
            <person name="Zhang C."/>
            <person name="Fan H."/>
            <person name="Li D."/>
            <person name="Dong L."/>
            <person name="Tao Y."/>
            <person name="Gao C."/>
            <person name="Wu H."/>
            <person name="Li Y."/>
            <person name="Cui Y."/>
            <person name="Guo X."/>
            <person name="Zheng S."/>
            <person name="Wang B."/>
            <person name="Yu K."/>
            <person name="Liang Q."/>
            <person name="Yang W."/>
            <person name="Lou X."/>
            <person name="Chen J."/>
            <person name="Feng M."/>
            <person name="Jian J."/>
            <person name="Zhang X."/>
            <person name="Luo G."/>
            <person name="Jiang Y."/>
            <person name="Liu J."/>
            <person name="Wang Z."/>
            <person name="Sha Y."/>
            <person name="Zhang B."/>
            <person name="Wu H."/>
            <person name="Tang D."/>
            <person name="Shen Q."/>
            <person name="Xue P."/>
            <person name="Zou S."/>
            <person name="Wang X."/>
            <person name="Liu X."/>
            <person name="Wang F."/>
            <person name="Yang Y."/>
            <person name="An X."/>
            <person name="Dong Z."/>
            <person name="Zhang K."/>
            <person name="Zhang X."/>
            <person name="Luo M.C."/>
            <person name="Dvorak J."/>
            <person name="Tong Y."/>
            <person name="Wang J."/>
            <person name="Yang H."/>
            <person name="Li Z."/>
            <person name="Wang D."/>
            <person name="Zhang A."/>
            <person name="Wang J."/>
        </authorList>
    </citation>
    <scope>NUCLEOTIDE SEQUENCE</scope>
</reference>
<dbReference type="EMBL" id="KD050768">
    <property type="protein sequence ID" value="EMS64927.1"/>
    <property type="molecule type" value="Genomic_DNA"/>
</dbReference>